<dbReference type="Proteomes" id="UP000050741">
    <property type="component" value="Unassembled WGS sequence"/>
</dbReference>
<dbReference type="AlphaFoldDB" id="A0A183CRW0"/>
<evidence type="ECO:0000256" key="2">
    <source>
        <dbReference type="ARBA" id="ARBA00009825"/>
    </source>
</evidence>
<evidence type="ECO:0000256" key="4">
    <source>
        <dbReference type="ARBA" id="ARBA00022989"/>
    </source>
</evidence>
<comment type="function">
    <text evidence="6">Subunit of the oligosaccharyl transferase (OST) complex that catalyzes the initial transfer of a defined glycan (Glc(3)Man(9)GlcNAc(2) in eukaryotes) from the lipid carrier dolichol-pyrophosphate to an asparagine residue within an Asn-X-Ser/Thr consensus motif in nascent polypeptide chains, the first step in protein N-glycosylation. N-glycosylation occurs cotranslationally and the complex associates with the Sec61 complex at the channel-forming translocon complex that mediates protein translocation across the endoplasmic reticulum (ER). All subunits are required for a maximal enzyme activity.</text>
</comment>
<reference evidence="8" key="2">
    <citation type="submission" date="2016-06" db="UniProtKB">
        <authorList>
            <consortium name="WormBaseParasite"/>
        </authorList>
    </citation>
    <scope>IDENTIFICATION</scope>
</reference>
<proteinExistence type="inferred from homology"/>
<evidence type="ECO:0000313" key="8">
    <source>
        <dbReference type="WBParaSite" id="GPLIN_001561800"/>
    </source>
</evidence>
<dbReference type="Pfam" id="PF05251">
    <property type="entry name" value="Ost5"/>
    <property type="match status" value="1"/>
</dbReference>
<keyword evidence="3 6" id="KW-0812">Transmembrane</keyword>
<reference evidence="7" key="1">
    <citation type="submission" date="2014-05" db="EMBL/GenBank/DDBJ databases">
        <title>The genome and life-stage specific transcriptomes of Globodera pallida elucidate key aspects of plant parasitism by a cyst nematode.</title>
        <authorList>
            <person name="Cotton J.A."/>
            <person name="Lilley C.J."/>
            <person name="Jones L.M."/>
            <person name="Kikuchi T."/>
            <person name="Reid A.J."/>
            <person name="Thorpe P."/>
            <person name="Tsai I.J."/>
            <person name="Beasley H."/>
            <person name="Blok V."/>
            <person name="Cock P.J.A."/>
            <person name="Van den Akker S.E."/>
            <person name="Holroyd N."/>
            <person name="Hunt M."/>
            <person name="Mantelin S."/>
            <person name="Naghra H."/>
            <person name="Pain A."/>
            <person name="Palomares-Rius J.E."/>
            <person name="Zarowiecki M."/>
            <person name="Berriman M."/>
            <person name="Jones J.T."/>
            <person name="Urwin P.E."/>
        </authorList>
    </citation>
    <scope>NUCLEOTIDE SEQUENCE [LARGE SCALE GENOMIC DNA]</scope>
    <source>
        <strain evidence="7">Lindley</strain>
    </source>
</reference>
<comment type="subunit">
    <text evidence="6">Component of the oligosaccharyltransferase (OST) complex.</text>
</comment>
<evidence type="ECO:0000313" key="7">
    <source>
        <dbReference type="Proteomes" id="UP000050741"/>
    </source>
</evidence>
<dbReference type="WBParaSite" id="GPLIN_001561800">
    <property type="protein sequence ID" value="GPLIN_001561800"/>
    <property type="gene ID" value="GPLIN_001561800"/>
</dbReference>
<protein>
    <recommendedName>
        <fullName evidence="6">Dolichyl-diphosphooligosaccharide-protein glycosyltransferase subunit TMEM258</fullName>
    </recommendedName>
    <alternativeName>
        <fullName evidence="6">Transmembrane protein 258</fullName>
    </alternativeName>
</protein>
<evidence type="ECO:0000256" key="1">
    <source>
        <dbReference type="ARBA" id="ARBA00004141"/>
    </source>
</evidence>
<evidence type="ECO:0000256" key="5">
    <source>
        <dbReference type="ARBA" id="ARBA00023136"/>
    </source>
</evidence>
<keyword evidence="4 6" id="KW-1133">Transmembrane helix</keyword>
<accession>A0A183CRW0</accession>
<feature type="transmembrane region" description="Helical" evidence="6">
    <location>
        <begin position="14"/>
        <end position="37"/>
    </location>
</feature>
<evidence type="ECO:0000256" key="6">
    <source>
        <dbReference type="RuleBase" id="RU367008"/>
    </source>
</evidence>
<evidence type="ECO:0000256" key="3">
    <source>
        <dbReference type="ARBA" id="ARBA00022692"/>
    </source>
</evidence>
<dbReference type="PANTHER" id="PTHR13636">
    <property type="entry name" value="TRANSMEMBRANE PROTEIN 258"/>
    <property type="match status" value="1"/>
</dbReference>
<sequence>VTSTKKTRNLFKELFISTLASSFLGFGTVFLMLWVGIYV</sequence>
<comment type="subcellular location">
    <subcellularLocation>
        <location evidence="1 6">Membrane</location>
        <topology evidence="1 6">Multi-pass membrane protein</topology>
    </subcellularLocation>
</comment>
<keyword evidence="7" id="KW-1185">Reference proteome</keyword>
<comment type="caution">
    <text evidence="6">Lacks conserved residue(s) required for the propagation of feature annotation.</text>
</comment>
<comment type="similarity">
    <text evidence="2 6">Belongs to the OST5 family.</text>
</comment>
<dbReference type="InterPro" id="IPR007915">
    <property type="entry name" value="TMEM258/Ost5"/>
</dbReference>
<dbReference type="GO" id="GO:0008250">
    <property type="term" value="C:oligosaccharyltransferase complex"/>
    <property type="evidence" value="ECO:0007669"/>
    <property type="project" value="UniProtKB-UniRule"/>
</dbReference>
<organism evidence="7 8">
    <name type="scientific">Globodera pallida</name>
    <name type="common">Potato cyst nematode worm</name>
    <name type="synonym">Heterodera pallida</name>
    <dbReference type="NCBI Taxonomy" id="36090"/>
    <lineage>
        <taxon>Eukaryota</taxon>
        <taxon>Metazoa</taxon>
        <taxon>Ecdysozoa</taxon>
        <taxon>Nematoda</taxon>
        <taxon>Chromadorea</taxon>
        <taxon>Rhabditida</taxon>
        <taxon>Tylenchina</taxon>
        <taxon>Tylenchomorpha</taxon>
        <taxon>Tylenchoidea</taxon>
        <taxon>Heteroderidae</taxon>
        <taxon>Heteroderinae</taxon>
        <taxon>Globodera</taxon>
    </lineage>
</organism>
<name>A0A183CRW0_GLOPA</name>
<keyword evidence="5 6" id="KW-0472">Membrane</keyword>
<dbReference type="GO" id="GO:0006487">
    <property type="term" value="P:protein N-linked glycosylation"/>
    <property type="evidence" value="ECO:0007669"/>
    <property type="project" value="UniProtKB-UniRule"/>
</dbReference>